<keyword evidence="2" id="KW-1185">Reference proteome</keyword>
<proteinExistence type="predicted"/>
<dbReference type="EMBL" id="CAVMJV010000183">
    <property type="protein sequence ID" value="CAK5121581.1"/>
    <property type="molecule type" value="Genomic_DNA"/>
</dbReference>
<evidence type="ECO:0000313" key="1">
    <source>
        <dbReference type="EMBL" id="CAK5121581.1"/>
    </source>
</evidence>
<name>A0ACB1B3Z5_MELEN</name>
<sequence length="265" mass="29913">MTVVLFCRLYPSVGCILLSLVHICRLCHFVACTLLSAVPFCRLYSFVGCTLLSGVPFVGCTLLSIVPFCRVSLLSVVPFCQFYPFCHCIPHYVGRLKNKIPWGFITENTVISILLTPQLIPLTFSGNIYVQGQFGLTECRREFYNNDAPQAGIEVRLNDCGMIRERRPHGMSYSIVLIVNFHPRFVTRVDRAFKILCSYQHTERPVGTDLEVGTVPTEPLLSDAILVPDCEYSMRLGDPNGPIATNTVRVGELIFHRWECQDSRK</sequence>
<reference evidence="1" key="1">
    <citation type="submission" date="2023-11" db="EMBL/GenBank/DDBJ databases">
        <authorList>
            <person name="Poullet M."/>
        </authorList>
    </citation>
    <scope>NUCLEOTIDE SEQUENCE</scope>
    <source>
        <strain evidence="1">E1834</strain>
    </source>
</reference>
<dbReference type="Proteomes" id="UP001497535">
    <property type="component" value="Unassembled WGS sequence"/>
</dbReference>
<accession>A0ACB1B3Z5</accession>
<gene>
    <name evidence="1" type="ORF">MENTE1834_LOCUS47060</name>
</gene>
<comment type="caution">
    <text evidence="1">The sequence shown here is derived from an EMBL/GenBank/DDBJ whole genome shotgun (WGS) entry which is preliminary data.</text>
</comment>
<organism evidence="1 2">
    <name type="scientific">Meloidogyne enterolobii</name>
    <name type="common">Root-knot nematode worm</name>
    <name type="synonym">Meloidogyne mayaguensis</name>
    <dbReference type="NCBI Taxonomy" id="390850"/>
    <lineage>
        <taxon>Eukaryota</taxon>
        <taxon>Metazoa</taxon>
        <taxon>Ecdysozoa</taxon>
        <taxon>Nematoda</taxon>
        <taxon>Chromadorea</taxon>
        <taxon>Rhabditida</taxon>
        <taxon>Tylenchina</taxon>
        <taxon>Tylenchomorpha</taxon>
        <taxon>Tylenchoidea</taxon>
        <taxon>Meloidogynidae</taxon>
        <taxon>Meloidogyninae</taxon>
        <taxon>Meloidogyne</taxon>
    </lineage>
</organism>
<protein>
    <submittedName>
        <fullName evidence="1">Uncharacterized protein</fullName>
    </submittedName>
</protein>
<evidence type="ECO:0000313" key="2">
    <source>
        <dbReference type="Proteomes" id="UP001497535"/>
    </source>
</evidence>